<comment type="caution">
    <text evidence="1">The sequence shown here is derived from an EMBL/GenBank/DDBJ whole genome shotgun (WGS) entry which is preliminary data.</text>
</comment>
<keyword evidence="2" id="KW-1185">Reference proteome</keyword>
<dbReference type="AlphaFoldDB" id="A0A6A7K9T1"/>
<proteinExistence type="predicted"/>
<organism evidence="1 2">
    <name type="scientific">Alkalibaculum sporogenes</name>
    <dbReference type="NCBI Taxonomy" id="2655001"/>
    <lineage>
        <taxon>Bacteria</taxon>
        <taxon>Bacillati</taxon>
        <taxon>Bacillota</taxon>
        <taxon>Clostridia</taxon>
        <taxon>Eubacteriales</taxon>
        <taxon>Eubacteriaceae</taxon>
        <taxon>Alkalibaculum</taxon>
    </lineage>
</organism>
<evidence type="ECO:0000313" key="2">
    <source>
        <dbReference type="Proteomes" id="UP000440004"/>
    </source>
</evidence>
<accession>A0A6A7K9T1</accession>
<name>A0A6A7K9T1_9FIRM</name>
<dbReference type="EMBL" id="WHNX01000015">
    <property type="protein sequence ID" value="MPW26248.1"/>
    <property type="molecule type" value="Genomic_DNA"/>
</dbReference>
<dbReference type="Proteomes" id="UP000440004">
    <property type="component" value="Unassembled WGS sequence"/>
</dbReference>
<reference evidence="1 2" key="1">
    <citation type="submission" date="2019-10" db="EMBL/GenBank/DDBJ databases">
        <title>Alkalibaculum tamaniensis sp.nov., a new alkaliphilic acetogen, isolated on methoxylated aromatics from a mud volcano.</title>
        <authorList>
            <person name="Khomyakova M.A."/>
            <person name="Merkel A.Y."/>
            <person name="Bonch-Osmolovskaya E.A."/>
            <person name="Slobodkin A.I."/>
        </authorList>
    </citation>
    <scope>NUCLEOTIDE SEQUENCE [LARGE SCALE GENOMIC DNA]</scope>
    <source>
        <strain evidence="1 2">M08DMB</strain>
    </source>
</reference>
<gene>
    <name evidence="1" type="ORF">GC105_10655</name>
</gene>
<protein>
    <submittedName>
        <fullName evidence="1">Uncharacterized protein</fullName>
    </submittedName>
</protein>
<evidence type="ECO:0000313" key="1">
    <source>
        <dbReference type="EMBL" id="MPW26248.1"/>
    </source>
</evidence>
<sequence>MDNYIQMILEYFDTHEKSLIDNEKYEELKEKIKKDIALGKKEIFEVVKGLKTEDIEDSVKLTSTINKVSNLKVKLNYLSFIMRKKKLPCGISKLKNVFYGDDEEEITFDYAHLRVEDDEDGEHWYVLFGNAENKELLFSLTYHKPLKIILVLGENEKYQGKAILRSSNLTEVELSGSSKLEKI</sequence>
<dbReference type="RefSeq" id="WP_152804568.1">
    <property type="nucleotide sequence ID" value="NZ_WHNX01000015.1"/>
</dbReference>